<organism evidence="1 2">
    <name type="scientific">Tectimicrobiota bacterium</name>
    <dbReference type="NCBI Taxonomy" id="2528274"/>
    <lineage>
        <taxon>Bacteria</taxon>
        <taxon>Pseudomonadati</taxon>
        <taxon>Nitrospinota/Tectimicrobiota group</taxon>
        <taxon>Candidatus Tectimicrobiota</taxon>
    </lineage>
</organism>
<reference evidence="1" key="1">
    <citation type="submission" date="2019-03" db="EMBL/GenBank/DDBJ databases">
        <title>Lake Tanganyika Metagenome-Assembled Genomes (MAGs).</title>
        <authorList>
            <person name="Tran P."/>
        </authorList>
    </citation>
    <scope>NUCLEOTIDE SEQUENCE</scope>
    <source>
        <strain evidence="1">K_DeepCast_65m_m2_066</strain>
    </source>
</reference>
<dbReference type="EMBL" id="VGLS01000417">
    <property type="protein sequence ID" value="MBM3224840.1"/>
    <property type="molecule type" value="Genomic_DNA"/>
</dbReference>
<dbReference type="Proteomes" id="UP000712673">
    <property type="component" value="Unassembled WGS sequence"/>
</dbReference>
<dbReference type="AlphaFoldDB" id="A0A937W329"/>
<proteinExistence type="predicted"/>
<sequence length="100" mass="12604">MLHYHANNAAEGSLHEVGMMWHLWRLRPRPLWPPRQWPWQYYAWRVETYTGIPASEVTWQTFLAFLRQPQQRRALWRYIRWLRHMRRLRRWERSGHAGRL</sequence>
<protein>
    <submittedName>
        <fullName evidence="1">Uncharacterized protein</fullName>
    </submittedName>
</protein>
<accession>A0A937W329</accession>
<evidence type="ECO:0000313" key="2">
    <source>
        <dbReference type="Proteomes" id="UP000712673"/>
    </source>
</evidence>
<gene>
    <name evidence="1" type="ORF">FJZ47_13685</name>
</gene>
<name>A0A937W329_UNCTE</name>
<evidence type="ECO:0000313" key="1">
    <source>
        <dbReference type="EMBL" id="MBM3224840.1"/>
    </source>
</evidence>
<comment type="caution">
    <text evidence="1">The sequence shown here is derived from an EMBL/GenBank/DDBJ whole genome shotgun (WGS) entry which is preliminary data.</text>
</comment>